<dbReference type="SUPFAM" id="SSF52540">
    <property type="entry name" value="P-loop containing nucleoside triphosphate hydrolases"/>
    <property type="match status" value="2"/>
</dbReference>
<dbReference type="InterPro" id="IPR049430">
    <property type="entry name" value="UvsW_N_sf"/>
</dbReference>
<dbReference type="InterPro" id="IPR006935">
    <property type="entry name" value="Helicase/UvrB_N"/>
</dbReference>
<dbReference type="PROSITE" id="PS51192">
    <property type="entry name" value="HELICASE_ATP_BIND_1"/>
    <property type="match status" value="1"/>
</dbReference>
<dbReference type="Pfam" id="PF00271">
    <property type="entry name" value="Helicase_C"/>
    <property type="match status" value="1"/>
</dbReference>
<organism evidence="7">
    <name type="scientific">marine sediment metagenome</name>
    <dbReference type="NCBI Taxonomy" id="412755"/>
    <lineage>
        <taxon>unclassified sequences</taxon>
        <taxon>metagenomes</taxon>
        <taxon>ecological metagenomes</taxon>
    </lineage>
</organism>
<accession>A0A0F9K2U7</accession>
<dbReference type="Gene3D" id="3.30.780.20">
    <property type="match status" value="1"/>
</dbReference>
<dbReference type="PANTHER" id="PTHR11274:SF0">
    <property type="entry name" value="GENERAL TRANSCRIPTION AND DNA REPAIR FACTOR IIH HELICASE SUBUNIT XPB"/>
    <property type="match status" value="1"/>
</dbReference>
<dbReference type="Pfam" id="PF04851">
    <property type="entry name" value="ResIII"/>
    <property type="match status" value="1"/>
</dbReference>
<evidence type="ECO:0000259" key="5">
    <source>
        <dbReference type="PROSITE" id="PS51192"/>
    </source>
</evidence>
<comment type="caution">
    <text evidence="7">The sequence shown here is derived from an EMBL/GenBank/DDBJ whole genome shotgun (WGS) entry which is preliminary data.</text>
</comment>
<keyword evidence="3" id="KW-0347">Helicase</keyword>
<dbReference type="SMART" id="SM00490">
    <property type="entry name" value="HELICc"/>
    <property type="match status" value="1"/>
</dbReference>
<dbReference type="InterPro" id="IPR049409">
    <property type="entry name" value="UvsW_N"/>
</dbReference>
<feature type="domain" description="Helicase ATP-binding" evidence="5">
    <location>
        <begin position="109"/>
        <end position="261"/>
    </location>
</feature>
<dbReference type="EMBL" id="LAZR01016187">
    <property type="protein sequence ID" value="KKM05573.1"/>
    <property type="molecule type" value="Genomic_DNA"/>
</dbReference>
<protein>
    <recommendedName>
        <fullName evidence="8">Helicase ATP-binding domain-containing protein</fullName>
    </recommendedName>
</protein>
<dbReference type="AlphaFoldDB" id="A0A0F9K2U7"/>
<dbReference type="GO" id="GO:0016787">
    <property type="term" value="F:hydrolase activity"/>
    <property type="evidence" value="ECO:0007669"/>
    <property type="project" value="UniProtKB-KW"/>
</dbReference>
<dbReference type="InterPro" id="IPR014001">
    <property type="entry name" value="Helicase_ATP-bd"/>
</dbReference>
<evidence type="ECO:0000256" key="4">
    <source>
        <dbReference type="ARBA" id="ARBA00022840"/>
    </source>
</evidence>
<dbReference type="Gene3D" id="3.40.50.300">
    <property type="entry name" value="P-loop containing nucleotide triphosphate hydrolases"/>
    <property type="match status" value="2"/>
</dbReference>
<dbReference type="InterPro" id="IPR050615">
    <property type="entry name" value="ATP-dep_DNA_Helicase"/>
</dbReference>
<evidence type="ECO:0008006" key="8">
    <source>
        <dbReference type="Google" id="ProtNLM"/>
    </source>
</evidence>
<gene>
    <name evidence="7" type="ORF">LCGC14_1752680</name>
</gene>
<proteinExistence type="predicted"/>
<dbReference type="GO" id="GO:0004386">
    <property type="term" value="F:helicase activity"/>
    <property type="evidence" value="ECO:0007669"/>
    <property type="project" value="UniProtKB-KW"/>
</dbReference>
<reference evidence="7" key="1">
    <citation type="journal article" date="2015" name="Nature">
        <title>Complex archaea that bridge the gap between prokaryotes and eukaryotes.</title>
        <authorList>
            <person name="Spang A."/>
            <person name="Saw J.H."/>
            <person name="Jorgensen S.L."/>
            <person name="Zaremba-Niedzwiedzka K."/>
            <person name="Martijn J."/>
            <person name="Lind A.E."/>
            <person name="van Eijk R."/>
            <person name="Schleper C."/>
            <person name="Guy L."/>
            <person name="Ettema T.J."/>
        </authorList>
    </citation>
    <scope>NUCLEOTIDE SEQUENCE</scope>
</reference>
<evidence type="ECO:0000313" key="7">
    <source>
        <dbReference type="EMBL" id="KKM05573.1"/>
    </source>
</evidence>
<keyword evidence="1" id="KW-0547">Nucleotide-binding</keyword>
<evidence type="ECO:0000256" key="3">
    <source>
        <dbReference type="ARBA" id="ARBA00022806"/>
    </source>
</evidence>
<dbReference type="PANTHER" id="PTHR11274">
    <property type="entry name" value="RAD25/XP-B DNA REPAIR HELICASE"/>
    <property type="match status" value="1"/>
</dbReference>
<dbReference type="GO" id="GO:0005524">
    <property type="term" value="F:ATP binding"/>
    <property type="evidence" value="ECO:0007669"/>
    <property type="project" value="UniProtKB-KW"/>
</dbReference>
<dbReference type="SMART" id="SM00487">
    <property type="entry name" value="DEXDc"/>
    <property type="match status" value="1"/>
</dbReference>
<evidence type="ECO:0000256" key="1">
    <source>
        <dbReference type="ARBA" id="ARBA00022741"/>
    </source>
</evidence>
<dbReference type="PROSITE" id="PS51194">
    <property type="entry name" value="HELICASE_CTER"/>
    <property type="match status" value="1"/>
</dbReference>
<dbReference type="Pfam" id="PF21241">
    <property type="entry name" value="UvsW_N"/>
    <property type="match status" value="1"/>
</dbReference>
<name>A0A0F9K2U7_9ZZZZ</name>
<feature type="non-terminal residue" evidence="7">
    <location>
        <position position="451"/>
    </location>
</feature>
<dbReference type="InterPro" id="IPR001650">
    <property type="entry name" value="Helicase_C-like"/>
</dbReference>
<dbReference type="CDD" id="cd17926">
    <property type="entry name" value="DEXHc_RE"/>
    <property type="match status" value="1"/>
</dbReference>
<sequence length="451" mass="49039">MTTTIEVGVTTCRIVGSKVAHATAKKALSFRAKGYWFSPAYQSGHWDGYRSLLGRAGTFPTGLLTRVQAALTEHDVAFLVSLSQPPEPVLRSKRWRLKVELRDYQERAVAVALKEKRGIFQMATGTGKTEVMIAITAALGLNTLVLVTSRDLALQTAKRFSERLPGAKVSIFGAGKHKMSDVTIATFQSLRSWMRKDLAAAREKLGTYGVMHSDECHMLPAKTYVPVVLNIPAQYRFGWSATPFKKDDIAAELQLVGATGQVIMDLSPAEAVRVGTSVPTSVTMLQWNQDAPGASWTADRFEVNDSRFESYAALYERAMIENEARNAAIVGAAEALAEAGRPTLVLVHSIVHGIALSHALGVPFAHGSSGMKARKNALQALRDGSEHIIVASTIFDQGIDVPELSGLVIAGGGKAHHVVVQRVGRGSRMAKGKERLEVIDLYDTHSRILWR</sequence>
<keyword evidence="2" id="KW-0378">Hydrolase</keyword>
<feature type="domain" description="Helicase C-terminal" evidence="6">
    <location>
        <begin position="328"/>
        <end position="451"/>
    </location>
</feature>
<evidence type="ECO:0000259" key="6">
    <source>
        <dbReference type="PROSITE" id="PS51194"/>
    </source>
</evidence>
<evidence type="ECO:0000256" key="2">
    <source>
        <dbReference type="ARBA" id="ARBA00022801"/>
    </source>
</evidence>
<dbReference type="GO" id="GO:0003677">
    <property type="term" value="F:DNA binding"/>
    <property type="evidence" value="ECO:0007669"/>
    <property type="project" value="InterPro"/>
</dbReference>
<dbReference type="InterPro" id="IPR027417">
    <property type="entry name" value="P-loop_NTPase"/>
</dbReference>
<keyword evidence="4" id="KW-0067">ATP-binding</keyword>